<dbReference type="NCBIfam" id="TIGR00231">
    <property type="entry name" value="small_GTP"/>
    <property type="match status" value="1"/>
</dbReference>
<dbReference type="InterPro" id="IPR036047">
    <property type="entry name" value="F-box-like_dom_sf"/>
</dbReference>
<name>A0AAW2YNX9_9EUKA</name>
<comment type="caution">
    <text evidence="3">The sequence shown here is derived from an EMBL/GenBank/DDBJ whole genome shotgun (WGS) entry which is preliminary data.</text>
</comment>
<proteinExistence type="predicted"/>
<evidence type="ECO:0000256" key="2">
    <source>
        <dbReference type="ARBA" id="ARBA00023134"/>
    </source>
</evidence>
<dbReference type="SMART" id="SM00174">
    <property type="entry name" value="RHO"/>
    <property type="match status" value="1"/>
</dbReference>
<keyword evidence="1" id="KW-0547">Nucleotide-binding</keyword>
<dbReference type="InterPro" id="IPR020849">
    <property type="entry name" value="Small_GTPase_Ras-type"/>
</dbReference>
<dbReference type="InterPro" id="IPR005225">
    <property type="entry name" value="Small_GTP-bd"/>
</dbReference>
<protein>
    <submittedName>
        <fullName evidence="3">Uncharacterized protein</fullName>
    </submittedName>
</protein>
<dbReference type="Gene3D" id="3.40.50.300">
    <property type="entry name" value="P-loop containing nucleotide triphosphate hydrolases"/>
    <property type="match status" value="1"/>
</dbReference>
<dbReference type="SMART" id="SM00175">
    <property type="entry name" value="RAB"/>
    <property type="match status" value="1"/>
</dbReference>
<sequence>MQSTDVIATIASYLDLQAKEATNLILVSKQFQIVFESDAVWYKIWNARYPLYSGAITKNYKFCYSELNIYWSKVKNRSKSDVKVYVMGAGGVGKSTLIIKLTTGHYVEEYDPTIEDSYRKAIKIGNEQVTLDILDSAGPEEFYPLISNYIRSSDYVIICYDCTSRSSFDQILTNYYNTVRIVTENHIRKPKILIVECKRDKDVIQGLHYIDQREGIHLAESINALFVTTSALSDINVDLPFRLVAEDHLMVSPDLIERLSRGEPISQLVGKKKKCIVC</sequence>
<keyword evidence="4" id="KW-1185">Reference proteome</keyword>
<dbReference type="SUPFAM" id="SSF52540">
    <property type="entry name" value="P-loop containing nucleoside triphosphate hydrolases"/>
    <property type="match status" value="1"/>
</dbReference>
<dbReference type="PRINTS" id="PR00449">
    <property type="entry name" value="RASTRNSFRMNG"/>
</dbReference>
<accession>A0AAW2YNX9</accession>
<dbReference type="SUPFAM" id="SSF81383">
    <property type="entry name" value="F-box domain"/>
    <property type="match status" value="1"/>
</dbReference>
<keyword evidence="2" id="KW-0342">GTP-binding</keyword>
<dbReference type="PROSITE" id="PS51421">
    <property type="entry name" value="RAS"/>
    <property type="match status" value="1"/>
</dbReference>
<dbReference type="Pfam" id="PF00071">
    <property type="entry name" value="Ras"/>
    <property type="match status" value="1"/>
</dbReference>
<evidence type="ECO:0000313" key="3">
    <source>
        <dbReference type="EMBL" id="KAL0478840.1"/>
    </source>
</evidence>
<dbReference type="Proteomes" id="UP001431209">
    <property type="component" value="Unassembled WGS sequence"/>
</dbReference>
<dbReference type="GO" id="GO:0007165">
    <property type="term" value="P:signal transduction"/>
    <property type="evidence" value="ECO:0007669"/>
    <property type="project" value="InterPro"/>
</dbReference>
<dbReference type="EMBL" id="JAOPGA020000471">
    <property type="protein sequence ID" value="KAL0478840.1"/>
    <property type="molecule type" value="Genomic_DNA"/>
</dbReference>
<dbReference type="GO" id="GO:0003924">
    <property type="term" value="F:GTPase activity"/>
    <property type="evidence" value="ECO:0007669"/>
    <property type="project" value="InterPro"/>
</dbReference>
<dbReference type="GO" id="GO:0005525">
    <property type="term" value="F:GTP binding"/>
    <property type="evidence" value="ECO:0007669"/>
    <property type="project" value="UniProtKB-KW"/>
</dbReference>
<dbReference type="PROSITE" id="PS51419">
    <property type="entry name" value="RAB"/>
    <property type="match status" value="1"/>
</dbReference>
<dbReference type="AlphaFoldDB" id="A0AAW2YNX9"/>
<dbReference type="SMART" id="SM00173">
    <property type="entry name" value="RAS"/>
    <property type="match status" value="1"/>
</dbReference>
<dbReference type="PANTHER" id="PTHR24070">
    <property type="entry name" value="RAS, DI-RAS, AND RHEB FAMILY MEMBERS OF SMALL GTPASE SUPERFAMILY"/>
    <property type="match status" value="1"/>
</dbReference>
<dbReference type="InterPro" id="IPR001806">
    <property type="entry name" value="Small_GTPase"/>
</dbReference>
<dbReference type="GO" id="GO:0016020">
    <property type="term" value="C:membrane"/>
    <property type="evidence" value="ECO:0007669"/>
    <property type="project" value="InterPro"/>
</dbReference>
<dbReference type="PROSITE" id="PS51420">
    <property type="entry name" value="RHO"/>
    <property type="match status" value="1"/>
</dbReference>
<gene>
    <name evidence="3" type="ORF">AKO1_008245</name>
</gene>
<organism evidence="3 4">
    <name type="scientific">Acrasis kona</name>
    <dbReference type="NCBI Taxonomy" id="1008807"/>
    <lineage>
        <taxon>Eukaryota</taxon>
        <taxon>Discoba</taxon>
        <taxon>Heterolobosea</taxon>
        <taxon>Tetramitia</taxon>
        <taxon>Eutetramitia</taxon>
        <taxon>Acrasidae</taxon>
        <taxon>Acrasis</taxon>
    </lineage>
</organism>
<dbReference type="InterPro" id="IPR027417">
    <property type="entry name" value="P-loop_NTPase"/>
</dbReference>
<evidence type="ECO:0000256" key="1">
    <source>
        <dbReference type="ARBA" id="ARBA00022741"/>
    </source>
</evidence>
<reference evidence="3 4" key="1">
    <citation type="submission" date="2024-03" db="EMBL/GenBank/DDBJ databases">
        <title>The Acrasis kona genome and developmental transcriptomes reveal deep origins of eukaryotic multicellular pathways.</title>
        <authorList>
            <person name="Sheikh S."/>
            <person name="Fu C.-J."/>
            <person name="Brown M.W."/>
            <person name="Baldauf S.L."/>
        </authorList>
    </citation>
    <scope>NUCLEOTIDE SEQUENCE [LARGE SCALE GENOMIC DNA]</scope>
    <source>
        <strain evidence="3 4">ATCC MYA-3509</strain>
    </source>
</reference>
<evidence type="ECO:0000313" key="4">
    <source>
        <dbReference type="Proteomes" id="UP001431209"/>
    </source>
</evidence>